<proteinExistence type="predicted"/>
<keyword evidence="4" id="KW-1185">Reference proteome</keyword>
<dbReference type="GO" id="GO:0016887">
    <property type="term" value="F:ATP hydrolysis activity"/>
    <property type="evidence" value="ECO:0007669"/>
    <property type="project" value="InterPro"/>
</dbReference>
<dbReference type="Pfam" id="PF00004">
    <property type="entry name" value="AAA"/>
    <property type="match status" value="1"/>
</dbReference>
<dbReference type="InterPro" id="IPR003593">
    <property type="entry name" value="AAA+_ATPase"/>
</dbReference>
<dbReference type="OrthoDB" id="8889741at2"/>
<dbReference type="Gene3D" id="3.40.50.300">
    <property type="entry name" value="P-loop containing nucleotide triphosphate hydrolases"/>
    <property type="match status" value="1"/>
</dbReference>
<evidence type="ECO:0000313" key="4">
    <source>
        <dbReference type="Proteomes" id="UP000241074"/>
    </source>
</evidence>
<dbReference type="Proteomes" id="UP000241074">
    <property type="component" value="Chromosome"/>
</dbReference>
<evidence type="ECO:0000313" key="3">
    <source>
        <dbReference type="EMBL" id="AVP99530.1"/>
    </source>
</evidence>
<feature type="domain" description="AAA+ ATPase" evidence="2">
    <location>
        <begin position="280"/>
        <end position="420"/>
    </location>
</feature>
<feature type="compositionally biased region" description="Basic residues" evidence="1">
    <location>
        <begin position="1535"/>
        <end position="1551"/>
    </location>
</feature>
<dbReference type="InterPro" id="IPR003959">
    <property type="entry name" value="ATPase_AAA_core"/>
</dbReference>
<accession>A0A2P1PXG6</accession>
<evidence type="ECO:0000259" key="2">
    <source>
        <dbReference type="SMART" id="SM00382"/>
    </source>
</evidence>
<dbReference type="KEGG" id="xba:C7S18_21175"/>
<dbReference type="RefSeq" id="WP_106893447.1">
    <property type="nucleotide sequence ID" value="NZ_CP027860.1"/>
</dbReference>
<protein>
    <recommendedName>
        <fullName evidence="2">AAA+ ATPase domain-containing protein</fullName>
    </recommendedName>
</protein>
<dbReference type="EMBL" id="CP027860">
    <property type="protein sequence ID" value="AVP99530.1"/>
    <property type="molecule type" value="Genomic_DNA"/>
</dbReference>
<reference evidence="3 4" key="1">
    <citation type="submission" date="2018-03" db="EMBL/GenBank/DDBJ databases">
        <title>Ahniella affigens gen. nov., sp. nov., a gammaproteobacterium isolated from sandy soil near a stream.</title>
        <authorList>
            <person name="Ko Y."/>
            <person name="Kim J.-H."/>
        </authorList>
    </citation>
    <scope>NUCLEOTIDE SEQUENCE [LARGE SCALE GENOMIC DNA]</scope>
    <source>
        <strain evidence="3 4">D13</strain>
    </source>
</reference>
<organism evidence="3 4">
    <name type="scientific">Ahniella affigens</name>
    <dbReference type="NCBI Taxonomy" id="2021234"/>
    <lineage>
        <taxon>Bacteria</taxon>
        <taxon>Pseudomonadati</taxon>
        <taxon>Pseudomonadota</taxon>
        <taxon>Gammaproteobacteria</taxon>
        <taxon>Lysobacterales</taxon>
        <taxon>Rhodanobacteraceae</taxon>
        <taxon>Ahniella</taxon>
    </lineage>
</organism>
<feature type="region of interest" description="Disordered" evidence="1">
    <location>
        <begin position="1528"/>
        <end position="1551"/>
    </location>
</feature>
<reference evidence="3 4" key="2">
    <citation type="submission" date="2018-03" db="EMBL/GenBank/DDBJ databases">
        <authorList>
            <person name="Keele B.F."/>
        </authorList>
    </citation>
    <scope>NUCLEOTIDE SEQUENCE [LARGE SCALE GENOMIC DNA]</scope>
    <source>
        <strain evidence="3 4">D13</strain>
    </source>
</reference>
<evidence type="ECO:0000256" key="1">
    <source>
        <dbReference type="SAM" id="MobiDB-lite"/>
    </source>
</evidence>
<dbReference type="InterPro" id="IPR027417">
    <property type="entry name" value="P-loop_NTPase"/>
</dbReference>
<name>A0A2P1PXG6_9GAMM</name>
<dbReference type="GO" id="GO:0005524">
    <property type="term" value="F:ATP binding"/>
    <property type="evidence" value="ECO:0007669"/>
    <property type="project" value="InterPro"/>
</dbReference>
<dbReference type="CDD" id="cd00009">
    <property type="entry name" value="AAA"/>
    <property type="match status" value="1"/>
</dbReference>
<sequence length="1551" mass="173636">MSKAARGSHRGDEYQVGVAIHWLIQLLVDSRVETVEVEAVALPGDSEVVAVDDVIVSFGDANMLFIQAKKSQPDQRAWAIADALMREELLKAFRQTRDRTGARVEFWSHSPFSNLAKLIESHSDYATYATFDAHAPKTLRSALSELSKVVELPPADAFTWSRVLGIGPHFGAAQWEARNRQELASLTTDEAIAYDVIERMVRRRQAFSASPIRRQDLFTELDKRGVSLVQRGAHRSPNELHDRFASASSSLLSWRSVLPDGQWLERQELDTLRSTITSLDQSVTLLLGDPGSGKSALLARLGQSLYDSSRAILAIKADQLPEEVVDRASLTKALELPDDVISCVRQLARSRPVVVIVDQLDALAELVVQHSGRLRVLLQLVRDLSEQANVHIVVSCRSFEHRHDPRLRAIDAEVLNLTLPTWEQAAEVLSARGISANGWSESIRDDLRSPHALDLFLQLVKDSDSGSLLEGYQQMLDALWQKHLLCDPSGLRRDVVIAVASMMAEREVLWLPQSRFDGFAQAVGQLVAAGILITDQGRLGFRHQTLYEFVRAREFVDGEGRLTEAVVARQQSVRIRPLIWHALGYMRSVDATAYQREIERLWSAALRPHLRGLLIDFMGQARAPLPAEARLVLQIANDITWRPRVLASTAGSAGWFNCLQKHLVPQVMMLEPDEARTCLPLLVGVAAVEPDAVRSLIDRHWLPRERYDSLSMFVLEQLPQWSGDDANRFARIASRSVVEPWSISAIATRMSETLPEHAPRIVRIWLDRFEQGLELGSEGERKTDGSESLRNRLTKLLIGHELYDLPVVAEASPAAFLAEIWPWFVKSVEQLGSDYRDEAMYRRESAAIDIWDDELLPRERPIVDSVVSAIEGLANSDPGRFVAFAGQYSDTDQMIVQRLLARGMTVVATSLPDEVADFLLADERRLLLGSFSRSSGDTKELIRVVMPLLDPFKRERIVSNIQGWNRWRNYPEDGAKTRLRRRTWNREHRLRLLQAIPVDCLSDAQLKHLREEERALGNVDDGDRHDIEMTEVCIPVSTEQMSRAQDEHILQILRELDDSQDWRISARSRRPISRSGGAIEAGRELEKLTKADPERGIRIALQLAPGLNEIPAGFVIRALSEDSSNSRRLYELIEQLVAKGFSSRDFTADVAGAVRSASKSTYPPKGVVEILKDWLRNSPVAEVTGSEDAEDERKPYVLEHARSLLWGGDLTVVLPAGNFPLLSAVSHLLLCLEPPDTDAWISALEEHLQKPESWRVWASLWPDLVNLHLVERRRAINLLDRLVSAYPDMFVSRQGAFLLAHVQRWAPSTDVQRWVGTILGQGSPRADQVAGEIAALHSIAAHGGAWATEIVDSSCAPEGYPWVSDALRLGVAFAIAELWAEPAFRKAAHPRLFALMQTGSTPVLRALATVFDPRTFGPDRTCVELLDLLAVRPEIGVAKVDRVSECLLEMATYEPVRVCSATLALLNSCHTSVTASYNLAGENFVQIALTLQEQGAEVKEMAADLFERILELRVPYLDEFLVDLDKRTTNAQKPSRPRRSRRKAKARPVSK</sequence>
<dbReference type="SMART" id="SM00382">
    <property type="entry name" value="AAA"/>
    <property type="match status" value="1"/>
</dbReference>
<dbReference type="SUPFAM" id="SSF52540">
    <property type="entry name" value="P-loop containing nucleoside triphosphate hydrolases"/>
    <property type="match status" value="1"/>
</dbReference>
<gene>
    <name evidence="3" type="ORF">C7S18_21175</name>
</gene>